<proteinExistence type="predicted"/>
<keyword evidence="1" id="KW-0812">Transmembrane</keyword>
<gene>
    <name evidence="2" type="ORF">Clacol_000207</name>
</gene>
<evidence type="ECO:0000256" key="1">
    <source>
        <dbReference type="SAM" id="Phobius"/>
    </source>
</evidence>
<feature type="transmembrane region" description="Helical" evidence="1">
    <location>
        <begin position="33"/>
        <end position="55"/>
    </location>
</feature>
<reference evidence="2" key="1">
    <citation type="submission" date="2021-10" db="EMBL/GenBank/DDBJ databases">
        <title>De novo Genome Assembly of Clathrus columnatus (Basidiomycota, Fungi) Using Illumina and Nanopore Sequence Data.</title>
        <authorList>
            <person name="Ogiso-Tanaka E."/>
            <person name="Itagaki H."/>
            <person name="Hosoya T."/>
            <person name="Hosaka K."/>
        </authorList>
    </citation>
    <scope>NUCLEOTIDE SEQUENCE</scope>
    <source>
        <strain evidence="2">MO-923</strain>
    </source>
</reference>
<keyword evidence="1" id="KW-0472">Membrane</keyword>
<feature type="transmembrane region" description="Helical" evidence="1">
    <location>
        <begin position="209"/>
        <end position="229"/>
    </location>
</feature>
<dbReference type="EMBL" id="BPWL01000001">
    <property type="protein sequence ID" value="GJJ06020.1"/>
    <property type="molecule type" value="Genomic_DNA"/>
</dbReference>
<organism evidence="2 3">
    <name type="scientific">Clathrus columnatus</name>
    <dbReference type="NCBI Taxonomy" id="1419009"/>
    <lineage>
        <taxon>Eukaryota</taxon>
        <taxon>Fungi</taxon>
        <taxon>Dikarya</taxon>
        <taxon>Basidiomycota</taxon>
        <taxon>Agaricomycotina</taxon>
        <taxon>Agaricomycetes</taxon>
        <taxon>Phallomycetidae</taxon>
        <taxon>Phallales</taxon>
        <taxon>Clathraceae</taxon>
        <taxon>Clathrus</taxon>
    </lineage>
</organism>
<keyword evidence="3" id="KW-1185">Reference proteome</keyword>
<evidence type="ECO:0000313" key="2">
    <source>
        <dbReference type="EMBL" id="GJJ06020.1"/>
    </source>
</evidence>
<sequence>MANNTTFPFPTPSPTFHPDTTLSVKNFEQCGSFWLSVASTIAWPTLLTLVAFFYIKGSLTYTHDEGGKFEYSTIFGVVDHRPIEPGTLQEAPTNLLGSCCSSTSTYSAGGGAYLSSSETGFGSLALLADAYPIRNFFWTINSSEAMGSSVQLIRRLLRKEIVEEEEISISKLVIALIGFVFGLVGLLRDPKKVPEAVRTMFTKGAVPDIRVFLLGSSVASVTSFLLGALTALSTTRQPTARLAARKTQFIPQIIWSMLCLLSFGVGCWQIDSRRRAHETVWPMFIYWAPALSVLNLDICGVDPFKYLGMVGVVLGIVAQNELVCRGSK</sequence>
<dbReference type="Proteomes" id="UP001050691">
    <property type="component" value="Unassembled WGS sequence"/>
</dbReference>
<name>A0AAV4ZZ81_9AGAM</name>
<keyword evidence="1" id="KW-1133">Transmembrane helix</keyword>
<comment type="caution">
    <text evidence="2">The sequence shown here is derived from an EMBL/GenBank/DDBJ whole genome shotgun (WGS) entry which is preliminary data.</text>
</comment>
<dbReference type="AlphaFoldDB" id="A0AAV4ZZ81"/>
<protein>
    <submittedName>
        <fullName evidence="2">Uncharacterized protein</fullName>
    </submittedName>
</protein>
<feature type="transmembrane region" description="Helical" evidence="1">
    <location>
        <begin position="249"/>
        <end position="268"/>
    </location>
</feature>
<accession>A0AAV4ZZ81</accession>
<evidence type="ECO:0000313" key="3">
    <source>
        <dbReference type="Proteomes" id="UP001050691"/>
    </source>
</evidence>